<gene>
    <name evidence="8" type="ORF">EAH82_11625</name>
</gene>
<keyword evidence="6 7" id="KW-0503">Monooxygenase</keyword>
<organism evidence="8 9">
    <name type="scientific">Variovorax guangxiensis</name>
    <dbReference type="NCBI Taxonomy" id="1775474"/>
    <lineage>
        <taxon>Bacteria</taxon>
        <taxon>Pseudomonadati</taxon>
        <taxon>Pseudomonadota</taxon>
        <taxon>Betaproteobacteria</taxon>
        <taxon>Burkholderiales</taxon>
        <taxon>Comamonadaceae</taxon>
        <taxon>Variovorax</taxon>
    </lineage>
</organism>
<dbReference type="PROSITE" id="PS00086">
    <property type="entry name" value="CYTOCHROME_P450"/>
    <property type="match status" value="1"/>
</dbReference>
<evidence type="ECO:0000256" key="6">
    <source>
        <dbReference type="ARBA" id="ARBA00023033"/>
    </source>
</evidence>
<dbReference type="PRINTS" id="PR00385">
    <property type="entry name" value="P450"/>
</dbReference>
<evidence type="ECO:0000256" key="5">
    <source>
        <dbReference type="ARBA" id="ARBA00023004"/>
    </source>
</evidence>
<dbReference type="InterPro" id="IPR002397">
    <property type="entry name" value="Cyt_P450_B"/>
</dbReference>
<dbReference type="InterPro" id="IPR001128">
    <property type="entry name" value="Cyt_P450"/>
</dbReference>
<dbReference type="CDD" id="cd11033">
    <property type="entry name" value="CYP142-like"/>
    <property type="match status" value="1"/>
</dbReference>
<dbReference type="GO" id="GO:0020037">
    <property type="term" value="F:heme binding"/>
    <property type="evidence" value="ECO:0007669"/>
    <property type="project" value="InterPro"/>
</dbReference>
<comment type="similarity">
    <text evidence="1 7">Belongs to the cytochrome P450 family.</text>
</comment>
<evidence type="ECO:0000256" key="3">
    <source>
        <dbReference type="ARBA" id="ARBA00022723"/>
    </source>
</evidence>
<dbReference type="PANTHER" id="PTHR46696:SF4">
    <property type="entry name" value="BIOTIN BIOSYNTHESIS CYTOCHROME P450"/>
    <property type="match status" value="1"/>
</dbReference>
<dbReference type="SUPFAM" id="SSF48264">
    <property type="entry name" value="Cytochrome P450"/>
    <property type="match status" value="1"/>
</dbReference>
<comment type="caution">
    <text evidence="8">The sequence shown here is derived from an EMBL/GenBank/DDBJ whole genome shotgun (WGS) entry which is preliminary data.</text>
</comment>
<keyword evidence="2 7" id="KW-0349">Heme</keyword>
<dbReference type="GO" id="GO:0036199">
    <property type="term" value="F:cholest-4-en-3-one 26-monooxygenase activity"/>
    <property type="evidence" value="ECO:0007669"/>
    <property type="project" value="TreeGrafter"/>
</dbReference>
<dbReference type="InterPro" id="IPR017972">
    <property type="entry name" value="Cyt_P450_CS"/>
</dbReference>
<dbReference type="PANTHER" id="PTHR46696">
    <property type="entry name" value="P450, PUTATIVE (EUROFUNG)-RELATED"/>
    <property type="match status" value="1"/>
</dbReference>
<dbReference type="PRINTS" id="PR00359">
    <property type="entry name" value="BP450"/>
</dbReference>
<dbReference type="GO" id="GO:0006707">
    <property type="term" value="P:cholesterol catabolic process"/>
    <property type="evidence" value="ECO:0007669"/>
    <property type="project" value="TreeGrafter"/>
</dbReference>
<proteinExistence type="inferred from homology"/>
<dbReference type="InterPro" id="IPR036396">
    <property type="entry name" value="Cyt_P450_sf"/>
</dbReference>
<sequence length="419" mass="47641">MPLSELDEELASHRLFADEARCREVFARLRAEDPVHLAHAKGYPPFWAVTKHADVMEVERQNDKFINAPMTFLHEVEEWAQRLKDTNGTGMYVRNLIQMDGTDHRAMRGLTQAWFMPRNVKQLEETVRTRATEMVDLMLDTERCDFAKSISPWYPLRVIMSLLGMPEERHPDLLILTQKLLAPQDEQAKAMDPVARAIAKKEVFGAFLGHMNALIDARRAKPEEDLATLLVNAQVDGQPVAPSDLLGYFLVISTAGHDTTASALAGGLLALLRNPEQLERLRREPELMAPAVEEILRWTCPVRHFIRTATEDYVLRDKQIKKGDQLMMCFPSACFDEELFPDGDQFRIDRTPNRHLAFGSGVHNCLGQHLARFELKAFLTEFLQRIDKVEIDGPVEMVASNQVSGVKHLPLRYEALVPV</sequence>
<evidence type="ECO:0000313" key="8">
    <source>
        <dbReference type="EMBL" id="TPG27432.1"/>
    </source>
</evidence>
<evidence type="ECO:0000313" key="9">
    <source>
        <dbReference type="Proteomes" id="UP000319212"/>
    </source>
</evidence>
<evidence type="ECO:0000256" key="4">
    <source>
        <dbReference type="ARBA" id="ARBA00023002"/>
    </source>
</evidence>
<accession>A0A502DT22</accession>
<protein>
    <submittedName>
        <fullName evidence="8">Cytochrome P450</fullName>
    </submittedName>
</protein>
<evidence type="ECO:0000256" key="2">
    <source>
        <dbReference type="ARBA" id="ARBA00022617"/>
    </source>
</evidence>
<name>A0A502DT22_9BURK</name>
<dbReference type="Pfam" id="PF00067">
    <property type="entry name" value="p450"/>
    <property type="match status" value="1"/>
</dbReference>
<dbReference type="Gene3D" id="1.10.630.10">
    <property type="entry name" value="Cytochrome P450"/>
    <property type="match status" value="1"/>
</dbReference>
<keyword evidence="4 7" id="KW-0560">Oxidoreductase</keyword>
<evidence type="ECO:0000256" key="7">
    <source>
        <dbReference type="RuleBase" id="RU000461"/>
    </source>
</evidence>
<dbReference type="OrthoDB" id="4168525at2"/>
<dbReference type="GO" id="GO:0008395">
    <property type="term" value="F:steroid hydroxylase activity"/>
    <property type="evidence" value="ECO:0007669"/>
    <property type="project" value="TreeGrafter"/>
</dbReference>
<reference evidence="8 9" key="1">
    <citation type="journal article" date="2019" name="Environ. Microbiol.">
        <title>Species interactions and distinct microbial communities in high Arctic permafrost affected cryosols are associated with the CH4 and CO2 gas fluxes.</title>
        <authorList>
            <person name="Altshuler I."/>
            <person name="Hamel J."/>
            <person name="Turney S."/>
            <person name="Magnuson E."/>
            <person name="Levesque R."/>
            <person name="Greer C."/>
            <person name="Whyte L.G."/>
        </authorList>
    </citation>
    <scope>NUCLEOTIDE SEQUENCE [LARGE SCALE GENOMIC DNA]</scope>
    <source>
        <strain evidence="8 9">S06.C</strain>
    </source>
</reference>
<dbReference type="Proteomes" id="UP000319212">
    <property type="component" value="Unassembled WGS sequence"/>
</dbReference>
<dbReference type="GO" id="GO:0005506">
    <property type="term" value="F:iron ion binding"/>
    <property type="evidence" value="ECO:0007669"/>
    <property type="project" value="InterPro"/>
</dbReference>
<dbReference type="EMBL" id="RCZI01000003">
    <property type="protein sequence ID" value="TPG27432.1"/>
    <property type="molecule type" value="Genomic_DNA"/>
</dbReference>
<keyword evidence="5 7" id="KW-0408">Iron</keyword>
<keyword evidence="3 7" id="KW-0479">Metal-binding</keyword>
<dbReference type="AlphaFoldDB" id="A0A502DT22"/>
<dbReference type="RefSeq" id="WP_140841979.1">
    <property type="nucleotide sequence ID" value="NZ_RCZI01000003.1"/>
</dbReference>
<evidence type="ECO:0000256" key="1">
    <source>
        <dbReference type="ARBA" id="ARBA00010617"/>
    </source>
</evidence>
<dbReference type="FunFam" id="1.10.630.10:FF:000018">
    <property type="entry name" value="Cytochrome P450 monooxygenase"/>
    <property type="match status" value="1"/>
</dbReference>